<keyword evidence="3" id="KW-0732">Signal</keyword>
<dbReference type="GO" id="GO:0042597">
    <property type="term" value="C:periplasmic space"/>
    <property type="evidence" value="ECO:0007669"/>
    <property type="project" value="UniProtKB-SubCell"/>
</dbReference>
<dbReference type="PANTHER" id="PTHR30024">
    <property type="entry name" value="ALIPHATIC SULFONATES-BINDING PROTEIN-RELATED"/>
    <property type="match status" value="1"/>
</dbReference>
<dbReference type="Gene3D" id="3.40.190.10">
    <property type="entry name" value="Periplasmic binding protein-like II"/>
    <property type="match status" value="2"/>
</dbReference>
<protein>
    <submittedName>
        <fullName evidence="4">Glycine/betaine ABC transporter substrate-binding protein</fullName>
    </submittedName>
</protein>
<keyword evidence="5" id="KW-1185">Reference proteome</keyword>
<accession>A0A7K1UVM1</accession>
<gene>
    <name evidence="4" type="ORF">GPX89_14420</name>
</gene>
<comment type="similarity">
    <text evidence="2">Belongs to the bacterial solute-binding protein SsuA/TauA family.</text>
</comment>
<organism evidence="4 5">
    <name type="scientific">Nocardia terrae</name>
    <dbReference type="NCBI Taxonomy" id="2675851"/>
    <lineage>
        <taxon>Bacteria</taxon>
        <taxon>Bacillati</taxon>
        <taxon>Actinomycetota</taxon>
        <taxon>Actinomycetes</taxon>
        <taxon>Mycobacteriales</taxon>
        <taxon>Nocardiaceae</taxon>
        <taxon>Nocardia</taxon>
    </lineage>
</organism>
<name>A0A7K1UVM1_9NOCA</name>
<evidence type="ECO:0000256" key="1">
    <source>
        <dbReference type="ARBA" id="ARBA00004418"/>
    </source>
</evidence>
<dbReference type="AlphaFoldDB" id="A0A7K1UVM1"/>
<proteinExistence type="inferred from homology"/>
<comment type="subcellular location">
    <subcellularLocation>
        <location evidence="1">Periplasm</location>
    </subcellularLocation>
</comment>
<dbReference type="PANTHER" id="PTHR30024:SF47">
    <property type="entry name" value="TAURINE-BINDING PERIPLASMIC PROTEIN"/>
    <property type="match status" value="1"/>
</dbReference>
<dbReference type="EMBL" id="WRPP01000002">
    <property type="protein sequence ID" value="MVU78436.1"/>
    <property type="molecule type" value="Genomic_DNA"/>
</dbReference>
<comment type="caution">
    <text evidence="4">The sequence shown here is derived from an EMBL/GenBank/DDBJ whole genome shotgun (WGS) entry which is preliminary data.</text>
</comment>
<dbReference type="Pfam" id="PF13379">
    <property type="entry name" value="NMT1_2"/>
    <property type="match status" value="1"/>
</dbReference>
<evidence type="ECO:0000256" key="3">
    <source>
        <dbReference type="ARBA" id="ARBA00022729"/>
    </source>
</evidence>
<evidence type="ECO:0000313" key="5">
    <source>
        <dbReference type="Proteomes" id="UP000466794"/>
    </source>
</evidence>
<reference evidence="4 5" key="1">
    <citation type="submission" date="2019-12" db="EMBL/GenBank/DDBJ databases">
        <title>Nocardia sp. nov. ET3-3 isolated from soil.</title>
        <authorList>
            <person name="Kanchanasin P."/>
            <person name="Tanasupawat S."/>
            <person name="Yuki M."/>
            <person name="Kudo T."/>
        </authorList>
    </citation>
    <scope>NUCLEOTIDE SEQUENCE [LARGE SCALE GENOMIC DNA]</scope>
    <source>
        <strain evidence="4 5">ET3-3</strain>
    </source>
</reference>
<dbReference type="Proteomes" id="UP000466794">
    <property type="component" value="Unassembled WGS sequence"/>
</dbReference>
<dbReference type="GO" id="GO:0042918">
    <property type="term" value="P:alkanesulfonate transmembrane transport"/>
    <property type="evidence" value="ECO:0007669"/>
    <property type="project" value="TreeGrafter"/>
</dbReference>
<dbReference type="SUPFAM" id="SSF53850">
    <property type="entry name" value="Periplasmic binding protein-like II"/>
    <property type="match status" value="1"/>
</dbReference>
<evidence type="ECO:0000256" key="2">
    <source>
        <dbReference type="ARBA" id="ARBA00010742"/>
    </source>
</evidence>
<evidence type="ECO:0000313" key="4">
    <source>
        <dbReference type="EMBL" id="MVU78436.1"/>
    </source>
</evidence>
<sequence>MSPGRGDQSRATGDRIACPVAVDESFTGTVRLGYQDIPNGDLVVKDAGVLETCLPKAKITWSKFASGATVIQAFGANSLDLGLLGSAAAARAVSAPLNIAMKAVWVHDVIGTAESLAVKDPAITTVAGLRGKRIAVPFASTSHYSLLAALSAAGIERGVNLVNLQPDAIAAAWRGGDIDAAFIWEPSLSELLKNGHVVTSAAETAETGKPTYDLEGARADFVSANPRFLEVWTAAQNWAVNLINNSPDTAATRISAQLGVPVTDIRKQLGEYGYLDAATQAGPAYLGKQLGADLKSSADFLLSQGEIQGPATPEAYAAAVYGDAAKKVSAK</sequence>